<dbReference type="EMBL" id="JBHSJB010000027">
    <property type="protein sequence ID" value="MFC5057548.1"/>
    <property type="molecule type" value="Genomic_DNA"/>
</dbReference>
<evidence type="ECO:0000313" key="2">
    <source>
        <dbReference type="Proteomes" id="UP001595833"/>
    </source>
</evidence>
<protein>
    <submittedName>
        <fullName evidence="1">Uncharacterized protein</fullName>
    </submittedName>
</protein>
<evidence type="ECO:0000313" key="1">
    <source>
        <dbReference type="EMBL" id="MFC5057548.1"/>
    </source>
</evidence>
<accession>A0ABV9Y4A0</accession>
<comment type="caution">
    <text evidence="1">The sequence shown here is derived from an EMBL/GenBank/DDBJ whole genome shotgun (WGS) entry which is preliminary data.</text>
</comment>
<gene>
    <name evidence="1" type="ORF">ACFPFM_27860</name>
</gene>
<sequence length="94" mass="9849">MVDVERIDGGPRSAVVVGAGAFAQAPARSVVARGTTIRLVEVDDIRPCRRGVTVHPRNGAAVHAEVATGTWLSRPARITTGKQPGALRAFGPLR</sequence>
<name>A0ABV9Y4A0_9PSEU</name>
<organism evidence="1 2">
    <name type="scientific">Saccharothrix xinjiangensis</name>
    <dbReference type="NCBI Taxonomy" id="204798"/>
    <lineage>
        <taxon>Bacteria</taxon>
        <taxon>Bacillati</taxon>
        <taxon>Actinomycetota</taxon>
        <taxon>Actinomycetes</taxon>
        <taxon>Pseudonocardiales</taxon>
        <taxon>Pseudonocardiaceae</taxon>
        <taxon>Saccharothrix</taxon>
    </lineage>
</organism>
<proteinExistence type="predicted"/>
<dbReference type="RefSeq" id="WP_344044058.1">
    <property type="nucleotide sequence ID" value="NZ_BAAAKE010000058.1"/>
</dbReference>
<dbReference type="Proteomes" id="UP001595833">
    <property type="component" value="Unassembled WGS sequence"/>
</dbReference>
<keyword evidence="2" id="KW-1185">Reference proteome</keyword>
<reference evidence="2" key="1">
    <citation type="journal article" date="2019" name="Int. J. Syst. Evol. Microbiol.">
        <title>The Global Catalogue of Microorganisms (GCM) 10K type strain sequencing project: providing services to taxonomists for standard genome sequencing and annotation.</title>
        <authorList>
            <consortium name="The Broad Institute Genomics Platform"/>
            <consortium name="The Broad Institute Genome Sequencing Center for Infectious Disease"/>
            <person name="Wu L."/>
            <person name="Ma J."/>
        </authorList>
    </citation>
    <scope>NUCLEOTIDE SEQUENCE [LARGE SCALE GENOMIC DNA]</scope>
    <source>
        <strain evidence="2">KCTC 12848</strain>
    </source>
</reference>